<dbReference type="AlphaFoldDB" id="A0AAF0ZYZ5"/>
<gene>
    <name evidence="2" type="ORF">MTR67_048213</name>
</gene>
<keyword evidence="3" id="KW-1185">Reference proteome</keyword>
<sequence length="46" mass="5348">MQNYGHERLNSRTSMHVSQRIRNSILKNSELEDTTPLNNTQYTGDP</sequence>
<dbReference type="Proteomes" id="UP001234989">
    <property type="component" value="Chromosome 11"/>
</dbReference>
<name>A0AAF0ZYZ5_SOLVR</name>
<accession>A0AAF0ZYZ5</accession>
<feature type="region of interest" description="Disordered" evidence="1">
    <location>
        <begin position="1"/>
        <end position="46"/>
    </location>
</feature>
<organism evidence="2 3">
    <name type="scientific">Solanum verrucosum</name>
    <dbReference type="NCBI Taxonomy" id="315347"/>
    <lineage>
        <taxon>Eukaryota</taxon>
        <taxon>Viridiplantae</taxon>
        <taxon>Streptophyta</taxon>
        <taxon>Embryophyta</taxon>
        <taxon>Tracheophyta</taxon>
        <taxon>Spermatophyta</taxon>
        <taxon>Magnoliopsida</taxon>
        <taxon>eudicotyledons</taxon>
        <taxon>Gunneridae</taxon>
        <taxon>Pentapetalae</taxon>
        <taxon>asterids</taxon>
        <taxon>lamiids</taxon>
        <taxon>Solanales</taxon>
        <taxon>Solanaceae</taxon>
        <taxon>Solanoideae</taxon>
        <taxon>Solaneae</taxon>
        <taxon>Solanum</taxon>
    </lineage>
</organism>
<proteinExistence type="predicted"/>
<protein>
    <submittedName>
        <fullName evidence="2">Uncharacterized protein</fullName>
    </submittedName>
</protein>
<evidence type="ECO:0000313" key="2">
    <source>
        <dbReference type="EMBL" id="WMV54828.1"/>
    </source>
</evidence>
<reference evidence="2" key="1">
    <citation type="submission" date="2023-08" db="EMBL/GenBank/DDBJ databases">
        <title>A de novo genome assembly of Solanum verrucosum Schlechtendal, a Mexican diploid species geographically isolated from the other diploid A-genome species in potato relatives.</title>
        <authorList>
            <person name="Hosaka K."/>
        </authorList>
    </citation>
    <scope>NUCLEOTIDE SEQUENCE</scope>
    <source>
        <tissue evidence="2">Young leaves</tissue>
    </source>
</reference>
<evidence type="ECO:0000256" key="1">
    <source>
        <dbReference type="SAM" id="MobiDB-lite"/>
    </source>
</evidence>
<feature type="compositionally biased region" description="Basic and acidic residues" evidence="1">
    <location>
        <begin position="1"/>
        <end position="10"/>
    </location>
</feature>
<dbReference type="EMBL" id="CP133622">
    <property type="protein sequence ID" value="WMV54828.1"/>
    <property type="molecule type" value="Genomic_DNA"/>
</dbReference>
<feature type="compositionally biased region" description="Polar residues" evidence="1">
    <location>
        <begin position="11"/>
        <end position="27"/>
    </location>
</feature>
<evidence type="ECO:0000313" key="3">
    <source>
        <dbReference type="Proteomes" id="UP001234989"/>
    </source>
</evidence>
<feature type="compositionally biased region" description="Polar residues" evidence="1">
    <location>
        <begin position="35"/>
        <end position="46"/>
    </location>
</feature>